<evidence type="ECO:0000313" key="3">
    <source>
        <dbReference type="EMBL" id="TDQ29269.1"/>
    </source>
</evidence>
<gene>
    <name evidence="3" type="ORF">CLV82_2724</name>
</gene>
<dbReference type="AlphaFoldDB" id="A0A4R6TJ79"/>
<name>A0A4R6TJ79_9FLAO</name>
<dbReference type="Proteomes" id="UP000295468">
    <property type="component" value="Unassembled WGS sequence"/>
</dbReference>
<keyword evidence="1" id="KW-0175">Coiled coil</keyword>
<feature type="coiled-coil region" evidence="1">
    <location>
        <begin position="205"/>
        <end position="261"/>
    </location>
</feature>
<dbReference type="RefSeq" id="WP_133644850.1">
    <property type="nucleotide sequence ID" value="NZ_SNYI01000003.1"/>
</dbReference>
<sequence>MKQLHHTVFKTSSWSLGLFFMAVLSIQAQTKTYKESFKVNPETVIDINTSHADLEFETWDKQEVLVEATIELEGASEEEAKTYFEKNGINILGNSQKIQIRTEMGAPMAMSYNFTTAPKAHIAMEMHPQMELLFHDLEIPDLPPMPEMPPMPPMPKENFDYEAFKKDGEKYMKKWQKEFRKGFDAKYEKELEAWSESMADRMEVYAERMEKRAEMREKMSEEREQRREEMEAVRAEARKEMEAARAEMRDEMEAARGYAREAARKALDEARVTRKNVFIHRDGNSDAPNVFYYSGEGEHKKFKIKKTIRVKMPKDLKIKMNLKHGEVKLASQTINLDANLSYASLQARTIDGSATNIHVAYSPVAVKLWKIGSLKTDFAGDVVLDEVHNLDLRANSSDVSIERLLKTATIVNSLGSLNIGKISEGFNKVDINMQNGELKCSLPASAYKFTIEGSSNELSLPDFMTKARQNESGGFQKFQGFHLDKNSTNSVVIRTNYSDVNLQ</sequence>
<organism evidence="3 4">
    <name type="scientific">Zeaxanthinibacter enoshimensis</name>
    <dbReference type="NCBI Taxonomy" id="392009"/>
    <lineage>
        <taxon>Bacteria</taxon>
        <taxon>Pseudomonadati</taxon>
        <taxon>Bacteroidota</taxon>
        <taxon>Flavobacteriia</taxon>
        <taxon>Flavobacteriales</taxon>
        <taxon>Flavobacteriaceae</taxon>
        <taxon>Zeaxanthinibacter</taxon>
    </lineage>
</organism>
<reference evidence="3 4" key="1">
    <citation type="submission" date="2019-03" db="EMBL/GenBank/DDBJ databases">
        <title>Genomic Encyclopedia of Archaeal and Bacterial Type Strains, Phase II (KMG-II): from individual species to whole genera.</title>
        <authorList>
            <person name="Goeker M."/>
        </authorList>
    </citation>
    <scope>NUCLEOTIDE SEQUENCE [LARGE SCALE GENOMIC DNA]</scope>
    <source>
        <strain evidence="3 4">DSM 18435</strain>
    </source>
</reference>
<evidence type="ECO:0000313" key="4">
    <source>
        <dbReference type="Proteomes" id="UP000295468"/>
    </source>
</evidence>
<evidence type="ECO:0000259" key="2">
    <source>
        <dbReference type="Pfam" id="PF13349"/>
    </source>
</evidence>
<dbReference type="Pfam" id="PF13349">
    <property type="entry name" value="DUF4097"/>
    <property type="match status" value="1"/>
</dbReference>
<dbReference type="OrthoDB" id="1420424at2"/>
<evidence type="ECO:0000256" key="1">
    <source>
        <dbReference type="SAM" id="Coils"/>
    </source>
</evidence>
<feature type="domain" description="DUF4097" evidence="2">
    <location>
        <begin position="301"/>
        <end position="502"/>
    </location>
</feature>
<protein>
    <submittedName>
        <fullName evidence="3">Putative adhesin</fullName>
    </submittedName>
</protein>
<dbReference type="InterPro" id="IPR025164">
    <property type="entry name" value="Toastrack_DUF4097"/>
</dbReference>
<comment type="caution">
    <text evidence="3">The sequence shown here is derived from an EMBL/GenBank/DDBJ whole genome shotgun (WGS) entry which is preliminary data.</text>
</comment>
<dbReference type="EMBL" id="SNYI01000003">
    <property type="protein sequence ID" value="TDQ29269.1"/>
    <property type="molecule type" value="Genomic_DNA"/>
</dbReference>
<proteinExistence type="predicted"/>
<keyword evidence="4" id="KW-1185">Reference proteome</keyword>
<accession>A0A4R6TJ79</accession>